<dbReference type="Proteomes" id="UP001153678">
    <property type="component" value="Unassembled WGS sequence"/>
</dbReference>
<keyword evidence="2" id="KW-1185">Reference proteome</keyword>
<feature type="non-terminal residue" evidence="1">
    <location>
        <position position="1"/>
    </location>
</feature>
<reference evidence="1" key="1">
    <citation type="submission" date="2022-08" db="EMBL/GenBank/DDBJ databases">
        <authorList>
            <person name="Kallberg Y."/>
            <person name="Tangrot J."/>
            <person name="Rosling A."/>
        </authorList>
    </citation>
    <scope>NUCLEOTIDE SEQUENCE</scope>
    <source>
        <strain evidence="1">Wild A</strain>
    </source>
</reference>
<proteinExistence type="predicted"/>
<evidence type="ECO:0000313" key="2">
    <source>
        <dbReference type="Proteomes" id="UP001153678"/>
    </source>
</evidence>
<evidence type="ECO:0000313" key="1">
    <source>
        <dbReference type="EMBL" id="CAI2188567.1"/>
    </source>
</evidence>
<dbReference type="AlphaFoldDB" id="A0A9W4T0S8"/>
<dbReference type="EMBL" id="CAMKVN010005277">
    <property type="protein sequence ID" value="CAI2188567.1"/>
    <property type="molecule type" value="Genomic_DNA"/>
</dbReference>
<name>A0A9W4T0S8_9GLOM</name>
<comment type="caution">
    <text evidence="1">The sequence shown here is derived from an EMBL/GenBank/DDBJ whole genome shotgun (WGS) entry which is preliminary data.</text>
</comment>
<organism evidence="1 2">
    <name type="scientific">Funneliformis geosporum</name>
    <dbReference type="NCBI Taxonomy" id="1117311"/>
    <lineage>
        <taxon>Eukaryota</taxon>
        <taxon>Fungi</taxon>
        <taxon>Fungi incertae sedis</taxon>
        <taxon>Mucoromycota</taxon>
        <taxon>Glomeromycotina</taxon>
        <taxon>Glomeromycetes</taxon>
        <taxon>Glomerales</taxon>
        <taxon>Glomeraceae</taxon>
        <taxon>Funneliformis</taxon>
    </lineage>
</organism>
<gene>
    <name evidence="1" type="ORF">FWILDA_LOCUS13644</name>
</gene>
<protein>
    <submittedName>
        <fullName evidence="1">3452_t:CDS:1</fullName>
    </submittedName>
</protein>
<accession>A0A9W4T0S8</accession>
<sequence>ISSFADKQSSSAFGISSNISVNQQNYSFTDFKFKSILDEGLSDRRMIHSSCLKCPATKTKEEKVAQATAKNKAKPSIYNILCNFAMLSIQSIRSLSSTKSY</sequence>